<dbReference type="NCBIfam" id="TIGR00385">
    <property type="entry name" value="dsbE"/>
    <property type="match status" value="1"/>
</dbReference>
<dbReference type="GO" id="GO:0017004">
    <property type="term" value="P:cytochrome complex assembly"/>
    <property type="evidence" value="ECO:0007669"/>
    <property type="project" value="UniProtKB-KW"/>
</dbReference>
<evidence type="ECO:0000313" key="8">
    <source>
        <dbReference type="EMBL" id="ARJ69987.1"/>
    </source>
</evidence>
<dbReference type="PROSITE" id="PS51352">
    <property type="entry name" value="THIOREDOXIN_2"/>
    <property type="match status" value="1"/>
</dbReference>
<evidence type="ECO:0000256" key="1">
    <source>
        <dbReference type="ARBA" id="ARBA00004196"/>
    </source>
</evidence>
<sequence>MPAPAAPWPRLSVVARISPLLALPPVLFAGLAAMFLWGMERGDPAALPSALVGRPAPALPSTTLPGESAPTPDDLRSGKVTLVNFWASWCPPCRAEHPTLQALASEGIPLIGIDLKDPEPAARRFLEEHGSPFSRLATDPQGRAALDWGVTAPPETFILDGEGRVLYRFAGPLVREDYVQRFRPELDRALEKAQAGRP</sequence>
<dbReference type="InterPro" id="IPR013740">
    <property type="entry name" value="Redoxin"/>
</dbReference>
<dbReference type="SUPFAM" id="SSF52833">
    <property type="entry name" value="Thioredoxin-like"/>
    <property type="match status" value="1"/>
</dbReference>
<accession>A0A1W6CYN3</accession>
<dbReference type="STRING" id="1945662.B0A89_10450"/>
<keyword evidence="3" id="KW-0201">Cytochrome c-type biogenesis</keyword>
<dbReference type="KEGG" id="pcon:B0A89_10450"/>
<keyword evidence="4" id="KW-1015">Disulfide bond</keyword>
<dbReference type="Proteomes" id="UP000193017">
    <property type="component" value="Chromosome"/>
</dbReference>
<dbReference type="EMBL" id="CP020612">
    <property type="protein sequence ID" value="ARJ69987.1"/>
    <property type="molecule type" value="Genomic_DNA"/>
</dbReference>
<dbReference type="OrthoDB" id="9799347at2"/>
<dbReference type="Pfam" id="PF08534">
    <property type="entry name" value="Redoxin"/>
    <property type="match status" value="1"/>
</dbReference>
<keyword evidence="6" id="KW-1133">Transmembrane helix</keyword>
<proteinExistence type="inferred from homology"/>
<evidence type="ECO:0000256" key="4">
    <source>
        <dbReference type="ARBA" id="ARBA00023157"/>
    </source>
</evidence>
<evidence type="ECO:0000313" key="9">
    <source>
        <dbReference type="Proteomes" id="UP000193017"/>
    </source>
</evidence>
<dbReference type="CDD" id="cd03010">
    <property type="entry name" value="TlpA_like_DsbE"/>
    <property type="match status" value="1"/>
</dbReference>
<dbReference type="GO" id="GO:0030288">
    <property type="term" value="C:outer membrane-bounded periplasmic space"/>
    <property type="evidence" value="ECO:0007669"/>
    <property type="project" value="InterPro"/>
</dbReference>
<dbReference type="InterPro" id="IPR004799">
    <property type="entry name" value="Periplasmic_diS_OxRdtase_DsbE"/>
</dbReference>
<protein>
    <submittedName>
        <fullName evidence="8">Thiol:disulfide interchange protein</fullName>
    </submittedName>
</protein>
<comment type="subcellular location">
    <subcellularLocation>
        <location evidence="1">Cell envelope</location>
    </subcellularLocation>
</comment>
<evidence type="ECO:0000256" key="3">
    <source>
        <dbReference type="ARBA" id="ARBA00022748"/>
    </source>
</evidence>
<dbReference type="InterPro" id="IPR013766">
    <property type="entry name" value="Thioredoxin_domain"/>
</dbReference>
<dbReference type="AlphaFoldDB" id="A0A1W6CYN3"/>
<dbReference type="PANTHER" id="PTHR42852">
    <property type="entry name" value="THIOL:DISULFIDE INTERCHANGE PROTEIN DSBE"/>
    <property type="match status" value="1"/>
</dbReference>
<name>A0A1W6CYN3_9RHOB</name>
<evidence type="ECO:0000256" key="5">
    <source>
        <dbReference type="ARBA" id="ARBA00023284"/>
    </source>
</evidence>
<dbReference type="InterPro" id="IPR036249">
    <property type="entry name" value="Thioredoxin-like_sf"/>
</dbReference>
<gene>
    <name evidence="8" type="ORF">B0A89_10450</name>
</gene>
<dbReference type="GO" id="GO:0015036">
    <property type="term" value="F:disulfide oxidoreductase activity"/>
    <property type="evidence" value="ECO:0007669"/>
    <property type="project" value="InterPro"/>
</dbReference>
<keyword evidence="6" id="KW-0472">Membrane</keyword>
<dbReference type="PROSITE" id="PS00194">
    <property type="entry name" value="THIOREDOXIN_1"/>
    <property type="match status" value="1"/>
</dbReference>
<organism evidence="8 9">
    <name type="scientific">Paracoccus contaminans</name>
    <dbReference type="NCBI Taxonomy" id="1945662"/>
    <lineage>
        <taxon>Bacteria</taxon>
        <taxon>Pseudomonadati</taxon>
        <taxon>Pseudomonadota</taxon>
        <taxon>Alphaproteobacteria</taxon>
        <taxon>Rhodobacterales</taxon>
        <taxon>Paracoccaceae</taxon>
        <taxon>Paracoccus</taxon>
    </lineage>
</organism>
<keyword evidence="5" id="KW-0676">Redox-active center</keyword>
<evidence type="ECO:0000256" key="2">
    <source>
        <dbReference type="ARBA" id="ARBA00007758"/>
    </source>
</evidence>
<feature type="transmembrane region" description="Helical" evidence="6">
    <location>
        <begin position="20"/>
        <end position="39"/>
    </location>
</feature>
<dbReference type="InterPro" id="IPR017937">
    <property type="entry name" value="Thioredoxin_CS"/>
</dbReference>
<evidence type="ECO:0000256" key="6">
    <source>
        <dbReference type="SAM" id="Phobius"/>
    </source>
</evidence>
<dbReference type="Gene3D" id="3.40.30.10">
    <property type="entry name" value="Glutaredoxin"/>
    <property type="match status" value="1"/>
</dbReference>
<dbReference type="PANTHER" id="PTHR42852:SF6">
    <property type="entry name" value="THIOL:DISULFIDE INTERCHANGE PROTEIN DSBE"/>
    <property type="match status" value="1"/>
</dbReference>
<keyword evidence="9" id="KW-1185">Reference proteome</keyword>
<keyword evidence="6" id="KW-0812">Transmembrane</keyword>
<dbReference type="InterPro" id="IPR050553">
    <property type="entry name" value="Thioredoxin_ResA/DsbE_sf"/>
</dbReference>
<reference evidence="8 9" key="1">
    <citation type="submission" date="2017-03" db="EMBL/GenBank/DDBJ databases">
        <title>Genome sequence of Paracoccus contaminans isolated from a water microcosm.</title>
        <authorList>
            <person name="Aurass P."/>
            <person name="Karste S."/>
            <person name="Trost E."/>
            <person name="Glaeser S.P."/>
            <person name="Kaempfer P."/>
            <person name="Flieger A."/>
        </authorList>
    </citation>
    <scope>NUCLEOTIDE SEQUENCE [LARGE SCALE GENOMIC DNA]</scope>
    <source>
        <strain evidence="9">RKI 16-01929T\LMG 29738T\CCM 8701T\CIP 111112T</strain>
    </source>
</reference>
<feature type="domain" description="Thioredoxin" evidence="7">
    <location>
        <begin position="50"/>
        <end position="195"/>
    </location>
</feature>
<comment type="similarity">
    <text evidence="2">Belongs to the thioredoxin family. DsbE subfamily.</text>
</comment>
<evidence type="ECO:0000259" key="7">
    <source>
        <dbReference type="PROSITE" id="PS51352"/>
    </source>
</evidence>